<keyword evidence="5" id="KW-1185">Reference proteome</keyword>
<dbReference type="PANTHER" id="PTHR44943:SF8">
    <property type="entry name" value="TPR REPEAT-CONTAINING PROTEIN MJ0263"/>
    <property type="match status" value="1"/>
</dbReference>
<dbReference type="InterPro" id="IPR011990">
    <property type="entry name" value="TPR-like_helical_dom_sf"/>
</dbReference>
<evidence type="ECO:0000313" key="5">
    <source>
        <dbReference type="Proteomes" id="UP000731907"/>
    </source>
</evidence>
<reference evidence="4 5" key="1">
    <citation type="submission" date="2021-06" db="EMBL/GenBank/DDBJ databases">
        <title>Rhodobacteraceae bacterium strain HSP-20.</title>
        <authorList>
            <person name="Chen W.-M."/>
        </authorList>
    </citation>
    <scope>NUCLEOTIDE SEQUENCE [LARGE SCALE GENOMIC DNA]</scope>
    <source>
        <strain evidence="4 5">HSP-20</strain>
    </source>
</reference>
<dbReference type="SUPFAM" id="SSF48452">
    <property type="entry name" value="TPR-like"/>
    <property type="match status" value="1"/>
</dbReference>
<feature type="repeat" description="TPR" evidence="3">
    <location>
        <begin position="46"/>
        <end position="79"/>
    </location>
</feature>
<name>A0ABS6J2D8_9RHOB</name>
<organism evidence="4 5">
    <name type="scientific">Paragemmobacter amnigenus</name>
    <dbReference type="NCBI Taxonomy" id="2852097"/>
    <lineage>
        <taxon>Bacteria</taxon>
        <taxon>Pseudomonadati</taxon>
        <taxon>Pseudomonadota</taxon>
        <taxon>Alphaproteobacteria</taxon>
        <taxon>Rhodobacterales</taxon>
        <taxon>Paracoccaceae</taxon>
        <taxon>Paragemmobacter</taxon>
    </lineage>
</organism>
<evidence type="ECO:0000256" key="3">
    <source>
        <dbReference type="PROSITE-ProRule" id="PRU00339"/>
    </source>
</evidence>
<dbReference type="SMART" id="SM00028">
    <property type="entry name" value="TPR"/>
    <property type="match status" value="3"/>
</dbReference>
<dbReference type="Pfam" id="PF13432">
    <property type="entry name" value="TPR_16"/>
    <property type="match status" value="2"/>
</dbReference>
<dbReference type="EMBL" id="JAAATX020000005">
    <property type="protein sequence ID" value="MBU9697918.1"/>
    <property type="molecule type" value="Genomic_DNA"/>
</dbReference>
<comment type="caution">
    <text evidence="4">The sequence shown here is derived from an EMBL/GenBank/DDBJ whole genome shotgun (WGS) entry which is preliminary data.</text>
</comment>
<protein>
    <submittedName>
        <fullName evidence="4">Tetratricopeptide repeat protein</fullName>
    </submittedName>
</protein>
<keyword evidence="2 3" id="KW-0802">TPR repeat</keyword>
<dbReference type="Gene3D" id="1.25.40.10">
    <property type="entry name" value="Tetratricopeptide repeat domain"/>
    <property type="match status" value="1"/>
</dbReference>
<dbReference type="RefSeq" id="WP_161762017.1">
    <property type="nucleotide sequence ID" value="NZ_JAAATX020000005.1"/>
</dbReference>
<sequence length="432" mass="48669">MSTQHSKADNTESRRDHALRLVRERRYQAAVKLLEPLTVEFGDGDPELFAALGRCHWSLENYDEAIRLCDRASALDPSDAESMFLAGRSLKKSGQMSAALARFETLTARFPAFAEGWNLLGSCLRESGRFEDAISAYEKYLSMKPEAVEATNAYVMALVRGGYEEKARTVGLRLLKLKHDNAISAFAKASENLSLHPAEKIFNPSKPKRNVICFSLWGNLPAYVTGAILNARIASAIYPGWTCRFYCDPNVPPDALEQLRLSGAQVIMMPGPDLARLRNMWRFFASDDPEVDFFLCRDTDSRLNVKEAIAVDLWLKSGKPFHVIRDHLYHTELMLAGMWGGMARVLPDQRRLIDAKHGSSFYHFGDQAYLARYVWPLICDHVVQHDKYYAFHGAAPLDCNYELAPWQHIGGSTKSDVPHWSTIAYPAEDTNS</sequence>
<keyword evidence="1" id="KW-0677">Repeat</keyword>
<dbReference type="InterPro" id="IPR019734">
    <property type="entry name" value="TPR_rpt"/>
</dbReference>
<dbReference type="PANTHER" id="PTHR44943">
    <property type="entry name" value="CELLULOSE SYNTHASE OPERON PROTEIN C"/>
    <property type="match status" value="1"/>
</dbReference>
<evidence type="ECO:0000313" key="4">
    <source>
        <dbReference type="EMBL" id="MBU9697918.1"/>
    </source>
</evidence>
<dbReference type="InterPro" id="IPR051685">
    <property type="entry name" value="Ycf3/AcsC/BcsC/TPR_MFPF"/>
</dbReference>
<proteinExistence type="predicted"/>
<evidence type="ECO:0000256" key="1">
    <source>
        <dbReference type="ARBA" id="ARBA00022737"/>
    </source>
</evidence>
<dbReference type="PROSITE" id="PS50005">
    <property type="entry name" value="TPR"/>
    <property type="match status" value="2"/>
</dbReference>
<feature type="repeat" description="TPR" evidence="3">
    <location>
        <begin position="114"/>
        <end position="147"/>
    </location>
</feature>
<gene>
    <name evidence="4" type="ORF">GU927_008650</name>
</gene>
<dbReference type="Proteomes" id="UP000731907">
    <property type="component" value="Unassembled WGS sequence"/>
</dbReference>
<accession>A0ABS6J2D8</accession>
<evidence type="ECO:0000256" key="2">
    <source>
        <dbReference type="ARBA" id="ARBA00022803"/>
    </source>
</evidence>